<keyword evidence="1" id="KW-0326">Glycosidase</keyword>
<proteinExistence type="predicted"/>
<dbReference type="SMART" id="SM00460">
    <property type="entry name" value="TGc"/>
    <property type="match status" value="1"/>
</dbReference>
<feature type="transmembrane region" description="Helical" evidence="3">
    <location>
        <begin position="537"/>
        <end position="555"/>
    </location>
</feature>
<dbReference type="GO" id="GO:0000272">
    <property type="term" value="P:polysaccharide catabolic process"/>
    <property type="evidence" value="ECO:0007669"/>
    <property type="project" value="UniProtKB-KW"/>
</dbReference>
<dbReference type="InterPro" id="IPR038765">
    <property type="entry name" value="Papain-like_cys_pep_sf"/>
</dbReference>
<dbReference type="CDD" id="cd00063">
    <property type="entry name" value="FN3"/>
    <property type="match status" value="1"/>
</dbReference>
<dbReference type="InterPro" id="IPR003961">
    <property type="entry name" value="FN3_dom"/>
</dbReference>
<name>A0A2N3R5S7_9BIFI</name>
<dbReference type="InterPro" id="IPR002931">
    <property type="entry name" value="Transglutaminase-like"/>
</dbReference>
<evidence type="ECO:0000313" key="5">
    <source>
        <dbReference type="EMBL" id="PKV04131.1"/>
    </source>
</evidence>
<dbReference type="EMBL" id="PCHH01000002">
    <property type="protein sequence ID" value="PKV04131.1"/>
    <property type="molecule type" value="Genomic_DNA"/>
</dbReference>
<feature type="domain" description="Transglutaminase-like" evidence="4">
    <location>
        <begin position="335"/>
        <end position="391"/>
    </location>
</feature>
<dbReference type="InterPro" id="IPR036116">
    <property type="entry name" value="FN3_sf"/>
</dbReference>
<evidence type="ECO:0000256" key="2">
    <source>
        <dbReference type="ARBA" id="ARBA00023326"/>
    </source>
</evidence>
<dbReference type="SUPFAM" id="SSF54001">
    <property type="entry name" value="Cysteine proteinases"/>
    <property type="match status" value="1"/>
</dbReference>
<comment type="caution">
    <text evidence="5">The sequence shown here is derived from an EMBL/GenBank/DDBJ whole genome shotgun (WGS) entry which is preliminary data.</text>
</comment>
<feature type="transmembrane region" description="Helical" evidence="3">
    <location>
        <begin position="474"/>
        <end position="492"/>
    </location>
</feature>
<dbReference type="InterPro" id="IPR013783">
    <property type="entry name" value="Ig-like_fold"/>
</dbReference>
<gene>
    <name evidence="5" type="ORF">CQR50_1043</name>
</gene>
<keyword evidence="3" id="KW-0472">Membrane</keyword>
<reference evidence="5 6" key="1">
    <citation type="submission" date="2017-10" db="EMBL/GenBank/DDBJ databases">
        <title>Bifidobacterium genomics.</title>
        <authorList>
            <person name="Lugli G.A."/>
            <person name="Milani C."/>
            <person name="Mancabelli L."/>
        </authorList>
    </citation>
    <scope>NUCLEOTIDE SEQUENCE [LARGE SCALE GENOMIC DNA]</scope>
    <source>
        <strain evidence="5 6">1520B</strain>
    </source>
</reference>
<dbReference type="AlphaFoldDB" id="A0A2N3R5S7"/>
<keyword evidence="1" id="KW-0378">Hydrolase</keyword>
<evidence type="ECO:0000256" key="3">
    <source>
        <dbReference type="SAM" id="Phobius"/>
    </source>
</evidence>
<keyword evidence="2" id="KW-0119">Carbohydrate metabolism</keyword>
<dbReference type="Proteomes" id="UP000233762">
    <property type="component" value="Unassembled WGS sequence"/>
</dbReference>
<dbReference type="SUPFAM" id="SSF49265">
    <property type="entry name" value="Fibronectin type III"/>
    <property type="match status" value="1"/>
</dbReference>
<evidence type="ECO:0000259" key="4">
    <source>
        <dbReference type="SMART" id="SM00460"/>
    </source>
</evidence>
<dbReference type="RefSeq" id="WP_143252349.1">
    <property type="nucleotide sequence ID" value="NZ_PCHH01000002.1"/>
</dbReference>
<dbReference type="Gene3D" id="2.60.40.10">
    <property type="entry name" value="Immunoglobulins"/>
    <property type="match status" value="1"/>
</dbReference>
<evidence type="ECO:0000256" key="1">
    <source>
        <dbReference type="ARBA" id="ARBA00023295"/>
    </source>
</evidence>
<protein>
    <recommendedName>
        <fullName evidence="4">Transglutaminase-like domain-containing protein</fullName>
    </recommendedName>
</protein>
<dbReference type="GO" id="GO:0016798">
    <property type="term" value="F:hydrolase activity, acting on glycosyl bonds"/>
    <property type="evidence" value="ECO:0007669"/>
    <property type="project" value="UniProtKB-KW"/>
</dbReference>
<organism evidence="5 6">
    <name type="scientific">Bifidobacterium pseudolongum subsp. globosum</name>
    <dbReference type="NCBI Taxonomy" id="1690"/>
    <lineage>
        <taxon>Bacteria</taxon>
        <taxon>Bacillati</taxon>
        <taxon>Actinomycetota</taxon>
        <taxon>Actinomycetes</taxon>
        <taxon>Bifidobacteriales</taxon>
        <taxon>Bifidobacteriaceae</taxon>
        <taxon>Bifidobacterium</taxon>
    </lineage>
</organism>
<sequence>MERRRGEWLAKPKVTYFTVASDRGDGIAEPRNLHVSSTGGGAVSIAWDPVEGAKRYGVYTIRADEAYDSWRQSKALETEQTSVQLDGLDALRSAEAVGVTAVDGEGNESYIRATTLRSLTGEPQDEPYTMSTWREVEDRKAEEADRAKNLAQPTLVRPSMTRATGRPGAIDSQPIGENGVERYKPFGSMEYSRYVAENLLAMHTAIDVTEYADVLSAPDYHDVVREAILQNPYLQVMAGADWSGVAVSQVERDGRRILQVCYGDHAAQARDEFYAQVKQAADSITAGATREGALQIENYLVRLAAYDDEAAAAAASGKSMADLAKDHPAAWAGGVLTVGKGVDTSYALSFDAIADQVGLTSVMVTEWAGDGPHAWNRVLLDGRWVDIDPAWDDAGEQATDTYQLKDADTLDNHTTELDWMLPMNGSVYARSVASAGDASGKANYATAADLYDGEATNHKPAWHSWRMMSMPPTLAVQLIWIDYLAFIIYFLIAFAKGRGVRSHTPKQVFSTRMWYTLGFGVVFSLAVFWYGDLGDTRGWIAMAIVLLLPLLFVWFPGFIRANQQLIAAVATRATRR</sequence>
<evidence type="ECO:0000313" key="6">
    <source>
        <dbReference type="Proteomes" id="UP000233762"/>
    </source>
</evidence>
<keyword evidence="2" id="KW-0624">Polysaccharide degradation</keyword>
<keyword evidence="3" id="KW-0812">Transmembrane</keyword>
<keyword evidence="3" id="KW-1133">Transmembrane helix</keyword>
<accession>A0A2N3R5S7</accession>
<feature type="transmembrane region" description="Helical" evidence="3">
    <location>
        <begin position="513"/>
        <end position="531"/>
    </location>
</feature>